<evidence type="ECO:0008006" key="3">
    <source>
        <dbReference type="Google" id="ProtNLM"/>
    </source>
</evidence>
<dbReference type="AlphaFoldDB" id="A0AB37ZXE0"/>
<name>A0AB37ZXE0_9LACT</name>
<evidence type="ECO:0000313" key="2">
    <source>
        <dbReference type="Proteomes" id="UP000199042"/>
    </source>
</evidence>
<keyword evidence="2" id="KW-1185">Reference proteome</keyword>
<dbReference type="EMBL" id="FNQH01000001">
    <property type="protein sequence ID" value="SDZ95531.1"/>
    <property type="molecule type" value="Genomic_DNA"/>
</dbReference>
<accession>A0AB37ZXE0</accession>
<comment type="caution">
    <text evidence="1">The sequence shown here is derived from an EMBL/GenBank/DDBJ whole genome shotgun (WGS) entry which is preliminary data.</text>
</comment>
<gene>
    <name evidence="1" type="ORF">SAMN04488525_101716</name>
</gene>
<sequence>MKNKYLEFRELSKSPSGKTKIISVVNNATGSALGQIRWFASWRKYTFHTNFGNVFDSACLLEVVAELDRLNQEHKEGSNETR</sequence>
<organism evidence="1 2">
    <name type="scientific">Trichococcus collinsii</name>
    <dbReference type="NCBI Taxonomy" id="157076"/>
    <lineage>
        <taxon>Bacteria</taxon>
        <taxon>Bacillati</taxon>
        <taxon>Bacillota</taxon>
        <taxon>Bacilli</taxon>
        <taxon>Lactobacillales</taxon>
        <taxon>Carnobacteriaceae</taxon>
        <taxon>Trichococcus</taxon>
    </lineage>
</organism>
<protein>
    <recommendedName>
        <fullName evidence="3">Phage protein</fullName>
    </recommendedName>
</protein>
<dbReference type="Proteomes" id="UP000199042">
    <property type="component" value="Unassembled WGS sequence"/>
</dbReference>
<proteinExistence type="predicted"/>
<evidence type="ECO:0000313" key="1">
    <source>
        <dbReference type="EMBL" id="SDZ95531.1"/>
    </source>
</evidence>
<reference evidence="1 2" key="1">
    <citation type="submission" date="2016-10" db="EMBL/GenBank/DDBJ databases">
        <authorList>
            <person name="Varghese N."/>
            <person name="Submissions S."/>
        </authorList>
    </citation>
    <scope>NUCLEOTIDE SEQUENCE [LARGE SCALE GENOMIC DNA]</scope>
    <source>
        <strain evidence="1 2">DSM 14526</strain>
    </source>
</reference>